<evidence type="ECO:0000259" key="13">
    <source>
        <dbReference type="Pfam" id="PF02434"/>
    </source>
</evidence>
<evidence type="ECO:0000256" key="12">
    <source>
        <dbReference type="SAM" id="Phobius"/>
    </source>
</evidence>
<dbReference type="Gene3D" id="3.90.550.50">
    <property type="match status" value="1"/>
</dbReference>
<comment type="similarity">
    <text evidence="3">Belongs to the glycosyltransferase 31 family. Beta3-Gal-T subfamily.</text>
</comment>
<gene>
    <name evidence="15" type="ORF">OKA104_LOCUS18537</name>
    <name evidence="14" type="ORF">VCS650_LOCUS7245</name>
</gene>
<dbReference type="EMBL" id="CAJOAY010001154">
    <property type="protein sequence ID" value="CAF3801996.1"/>
    <property type="molecule type" value="Genomic_DNA"/>
</dbReference>
<dbReference type="InterPro" id="IPR026050">
    <property type="entry name" value="C1GALT1/C1GALT1_chp1"/>
</dbReference>
<evidence type="ECO:0000256" key="11">
    <source>
        <dbReference type="ARBA" id="ARBA00023136"/>
    </source>
</evidence>
<evidence type="ECO:0000256" key="3">
    <source>
        <dbReference type="ARBA" id="ARBA00006462"/>
    </source>
</evidence>
<keyword evidence="11 12" id="KW-0472">Membrane</keyword>
<feature type="domain" description="Fringe-like glycosyltransferase" evidence="13">
    <location>
        <begin position="92"/>
        <end position="282"/>
    </location>
</feature>
<feature type="transmembrane region" description="Helical" evidence="12">
    <location>
        <begin position="6"/>
        <end position="25"/>
    </location>
</feature>
<evidence type="ECO:0000256" key="8">
    <source>
        <dbReference type="ARBA" id="ARBA00022741"/>
    </source>
</evidence>
<evidence type="ECO:0000313" key="16">
    <source>
        <dbReference type="Proteomes" id="UP000663891"/>
    </source>
</evidence>
<evidence type="ECO:0000256" key="5">
    <source>
        <dbReference type="ARBA" id="ARBA00022676"/>
    </source>
</evidence>
<evidence type="ECO:0000256" key="1">
    <source>
        <dbReference type="ARBA" id="ARBA00004606"/>
    </source>
</evidence>
<dbReference type="EC" id="2.4.1.122" evidence="4"/>
<dbReference type="OrthoDB" id="421979at2759"/>
<evidence type="ECO:0000313" key="14">
    <source>
        <dbReference type="EMBL" id="CAF0862035.1"/>
    </source>
</evidence>
<protein>
    <recommendedName>
        <fullName evidence="4">N-acetylgalactosaminide beta-1,3-galactosyltransferase</fullName>
        <ecNumber evidence="4">2.4.1.122</ecNumber>
    </recommendedName>
</protein>
<dbReference type="AlphaFoldDB" id="A0A813X1W6"/>
<evidence type="ECO:0000256" key="2">
    <source>
        <dbReference type="ARBA" id="ARBA00004922"/>
    </source>
</evidence>
<dbReference type="PANTHER" id="PTHR23033:SF50">
    <property type="entry name" value="HEXOSYLTRANSFERASE"/>
    <property type="match status" value="1"/>
</dbReference>
<evidence type="ECO:0000256" key="6">
    <source>
        <dbReference type="ARBA" id="ARBA00022679"/>
    </source>
</evidence>
<comment type="pathway">
    <text evidence="2">Protein modification; protein glycosylation.</text>
</comment>
<reference evidence="14" key="1">
    <citation type="submission" date="2021-02" db="EMBL/GenBank/DDBJ databases">
        <authorList>
            <person name="Nowell W R."/>
        </authorList>
    </citation>
    <scope>NUCLEOTIDE SEQUENCE</scope>
</reference>
<dbReference type="Proteomes" id="UP000663891">
    <property type="component" value="Unassembled WGS sequence"/>
</dbReference>
<evidence type="ECO:0000256" key="10">
    <source>
        <dbReference type="ARBA" id="ARBA00022989"/>
    </source>
</evidence>
<dbReference type="GO" id="GO:0000166">
    <property type="term" value="F:nucleotide binding"/>
    <property type="evidence" value="ECO:0007669"/>
    <property type="project" value="UniProtKB-KW"/>
</dbReference>
<dbReference type="InterPro" id="IPR003378">
    <property type="entry name" value="Fringe-like_glycosylTrfase"/>
</dbReference>
<dbReference type="Proteomes" id="UP000663881">
    <property type="component" value="Unassembled WGS sequence"/>
</dbReference>
<comment type="subcellular location">
    <subcellularLocation>
        <location evidence="1">Membrane</location>
        <topology evidence="1">Single-pass type II membrane protein</topology>
    </subcellularLocation>
</comment>
<evidence type="ECO:0000256" key="4">
    <source>
        <dbReference type="ARBA" id="ARBA00012557"/>
    </source>
</evidence>
<keyword evidence="10 12" id="KW-1133">Transmembrane helix</keyword>
<dbReference type="GO" id="GO:0016263">
    <property type="term" value="F:glycoprotein-N-acetylgalactosamine 3-beta-galactosyltransferase activity"/>
    <property type="evidence" value="ECO:0007669"/>
    <property type="project" value="UniProtKB-EC"/>
</dbReference>
<dbReference type="Pfam" id="PF02434">
    <property type="entry name" value="Fringe"/>
    <property type="match status" value="1"/>
</dbReference>
<evidence type="ECO:0000313" key="15">
    <source>
        <dbReference type="EMBL" id="CAF3801996.1"/>
    </source>
</evidence>
<dbReference type="PANTHER" id="PTHR23033">
    <property type="entry name" value="BETA1,3-GALACTOSYLTRANSFERASE"/>
    <property type="match status" value="1"/>
</dbReference>
<proteinExistence type="inferred from homology"/>
<sequence length="326" mass="37943">MTIFSSRNICVSFILTTFCFLIWLISKHNYLNQIYEAKSTNYTPIKYYFGNKTSQSLFNSSKHYTFNLSHCWTDLDYELWKQEKYFPPNTSRGNIVYMVMTGNSFLRSRCDVMMCTFGVTLHPSRLFFVGETSYDNRLPIYDVVTPDTRRPVDRSGSMQKLAQGLSMIVEKINNSIDKNEIQWIMVMDDDTFISPLNLELLVSEYDPRYSLIIGQSTCGVGFCGGAGYVISKKLFNQFPSFITKCKPSFGMSQSDQFVPYCIKKRISVEFINRKEFNSQPPDYYSTELGYKDHPDGFGRAVSFHYIRSAEKYVALWRLHQAYMKPR</sequence>
<keyword evidence="9" id="KW-0735">Signal-anchor</keyword>
<keyword evidence="7 12" id="KW-0812">Transmembrane</keyword>
<dbReference type="EMBL" id="CAJNON010000046">
    <property type="protein sequence ID" value="CAF0862035.1"/>
    <property type="molecule type" value="Genomic_DNA"/>
</dbReference>
<keyword evidence="8" id="KW-0547">Nucleotide-binding</keyword>
<keyword evidence="5" id="KW-0328">Glycosyltransferase</keyword>
<dbReference type="GO" id="GO:0016020">
    <property type="term" value="C:membrane"/>
    <property type="evidence" value="ECO:0007669"/>
    <property type="project" value="UniProtKB-SubCell"/>
</dbReference>
<name>A0A813X1W6_9BILA</name>
<keyword evidence="6" id="KW-0808">Transferase</keyword>
<evidence type="ECO:0000256" key="9">
    <source>
        <dbReference type="ARBA" id="ARBA00022968"/>
    </source>
</evidence>
<comment type="caution">
    <text evidence="14">The sequence shown here is derived from an EMBL/GenBank/DDBJ whole genome shotgun (WGS) entry which is preliminary data.</text>
</comment>
<organism evidence="14 16">
    <name type="scientific">Adineta steineri</name>
    <dbReference type="NCBI Taxonomy" id="433720"/>
    <lineage>
        <taxon>Eukaryota</taxon>
        <taxon>Metazoa</taxon>
        <taxon>Spiralia</taxon>
        <taxon>Gnathifera</taxon>
        <taxon>Rotifera</taxon>
        <taxon>Eurotatoria</taxon>
        <taxon>Bdelloidea</taxon>
        <taxon>Adinetida</taxon>
        <taxon>Adinetidae</taxon>
        <taxon>Adineta</taxon>
    </lineage>
</organism>
<accession>A0A813X1W6</accession>
<evidence type="ECO:0000256" key="7">
    <source>
        <dbReference type="ARBA" id="ARBA00022692"/>
    </source>
</evidence>